<proteinExistence type="predicted"/>
<organism evidence="1 2">
    <name type="scientific">Bombilactobacillus apium</name>
    <dbReference type="NCBI Taxonomy" id="2675299"/>
    <lineage>
        <taxon>Bacteria</taxon>
        <taxon>Bacillati</taxon>
        <taxon>Bacillota</taxon>
        <taxon>Bacilli</taxon>
        <taxon>Lactobacillales</taxon>
        <taxon>Lactobacillaceae</taxon>
        <taxon>Bombilactobacillus</taxon>
    </lineage>
</organism>
<dbReference type="Proteomes" id="UP000563523">
    <property type="component" value="Unassembled WGS sequence"/>
</dbReference>
<sequence>MDLQRYKKIKSFYAPSDEKFPFVTLAQRGIFLDGKIPDFIHKTKDENDSISLEGQILKIPRGHYSRIVVIGFSMYGEYSGDFIFRRNGENIMKLRVGLNDLQSSNGLFNNIPMLRSNKMIDSEGKIYQMNTMIWEFDRRFKSIEVDEILLFDNPFAIIVDIDLKEE</sequence>
<gene>
    <name evidence="1" type="ORF">HU830_08570</name>
</gene>
<dbReference type="AlphaFoldDB" id="A0A850R8W3"/>
<evidence type="ECO:0000313" key="2">
    <source>
        <dbReference type="Proteomes" id="UP000563523"/>
    </source>
</evidence>
<dbReference type="RefSeq" id="WP_176943338.1">
    <property type="nucleotide sequence ID" value="NZ_JABZEC010000012.1"/>
</dbReference>
<comment type="caution">
    <text evidence="1">The sequence shown here is derived from an EMBL/GenBank/DDBJ whole genome shotgun (WGS) entry which is preliminary data.</text>
</comment>
<dbReference type="EMBL" id="JABZEC010000012">
    <property type="protein sequence ID" value="NVY97172.1"/>
    <property type="molecule type" value="Genomic_DNA"/>
</dbReference>
<protein>
    <submittedName>
        <fullName evidence="1">Uncharacterized protein</fullName>
    </submittedName>
</protein>
<keyword evidence="2" id="KW-1185">Reference proteome</keyword>
<evidence type="ECO:0000313" key="1">
    <source>
        <dbReference type="EMBL" id="NVY97172.1"/>
    </source>
</evidence>
<reference evidence="1 2" key="1">
    <citation type="submission" date="2020-06" db="EMBL/GenBank/DDBJ databases">
        <authorList>
            <person name="Kang J."/>
        </authorList>
    </citation>
    <scope>NUCLEOTIDE SEQUENCE [LARGE SCALE GENOMIC DNA]</scope>
    <source>
        <strain evidence="1 2">DCY120</strain>
    </source>
</reference>
<name>A0A850R8W3_9LACO</name>
<accession>A0A850R8W3</accession>